<dbReference type="Proteomes" id="UP000693970">
    <property type="component" value="Unassembled WGS sequence"/>
</dbReference>
<feature type="compositionally biased region" description="Low complexity" evidence="1">
    <location>
        <begin position="146"/>
        <end position="166"/>
    </location>
</feature>
<dbReference type="CDD" id="cd02947">
    <property type="entry name" value="TRX_family"/>
    <property type="match status" value="1"/>
</dbReference>
<keyword evidence="6" id="KW-1185">Reference proteome</keyword>
<dbReference type="EMBL" id="JAGRRH010000019">
    <property type="protein sequence ID" value="KAG7350003.1"/>
    <property type="molecule type" value="Genomic_DNA"/>
</dbReference>
<evidence type="ECO:0000259" key="3">
    <source>
        <dbReference type="PROSITE" id="PS50222"/>
    </source>
</evidence>
<name>A0A9K3KU62_9STRA</name>
<organism evidence="5 6">
    <name type="scientific">Nitzschia inconspicua</name>
    <dbReference type="NCBI Taxonomy" id="303405"/>
    <lineage>
        <taxon>Eukaryota</taxon>
        <taxon>Sar</taxon>
        <taxon>Stramenopiles</taxon>
        <taxon>Ochrophyta</taxon>
        <taxon>Bacillariophyta</taxon>
        <taxon>Bacillariophyceae</taxon>
        <taxon>Bacillariophycidae</taxon>
        <taxon>Bacillariales</taxon>
        <taxon>Bacillariaceae</taxon>
        <taxon>Nitzschia</taxon>
    </lineage>
</organism>
<dbReference type="PROSITE" id="PS51352">
    <property type="entry name" value="THIOREDOXIN_2"/>
    <property type="match status" value="1"/>
</dbReference>
<dbReference type="SMART" id="SM00100">
    <property type="entry name" value="cNMP"/>
    <property type="match status" value="1"/>
</dbReference>
<dbReference type="InterPro" id="IPR002048">
    <property type="entry name" value="EF_hand_dom"/>
</dbReference>
<feature type="domain" description="Thioredoxin" evidence="4">
    <location>
        <begin position="172"/>
        <end position="312"/>
    </location>
</feature>
<evidence type="ECO:0000313" key="6">
    <source>
        <dbReference type="Proteomes" id="UP000693970"/>
    </source>
</evidence>
<dbReference type="InterPro" id="IPR000595">
    <property type="entry name" value="cNMP-bd_dom"/>
</dbReference>
<dbReference type="PANTHER" id="PTHR11635">
    <property type="entry name" value="CAMP-DEPENDENT PROTEIN KINASE REGULATORY CHAIN"/>
    <property type="match status" value="1"/>
</dbReference>
<comment type="caution">
    <text evidence="5">The sequence shown here is derived from an EMBL/GenBank/DDBJ whole genome shotgun (WGS) entry which is preliminary data.</text>
</comment>
<feature type="domain" description="Cyclic nucleotide-binding" evidence="2">
    <location>
        <begin position="431"/>
        <end position="534"/>
    </location>
</feature>
<feature type="domain" description="EF-hand" evidence="3">
    <location>
        <begin position="631"/>
        <end position="666"/>
    </location>
</feature>
<dbReference type="AlphaFoldDB" id="A0A9K3KU62"/>
<dbReference type="GO" id="GO:0005509">
    <property type="term" value="F:calcium ion binding"/>
    <property type="evidence" value="ECO:0007669"/>
    <property type="project" value="InterPro"/>
</dbReference>
<feature type="domain" description="EF-hand" evidence="3">
    <location>
        <begin position="709"/>
        <end position="744"/>
    </location>
</feature>
<dbReference type="Pfam" id="PF00085">
    <property type="entry name" value="Thioredoxin"/>
    <property type="match status" value="1"/>
</dbReference>
<evidence type="ECO:0000259" key="4">
    <source>
        <dbReference type="PROSITE" id="PS51352"/>
    </source>
</evidence>
<dbReference type="PROSITE" id="PS50042">
    <property type="entry name" value="CNMP_BINDING_3"/>
    <property type="match status" value="1"/>
</dbReference>
<reference evidence="5" key="1">
    <citation type="journal article" date="2021" name="Sci. Rep.">
        <title>Diploid genomic architecture of Nitzschia inconspicua, an elite biomass production diatom.</title>
        <authorList>
            <person name="Oliver A."/>
            <person name="Podell S."/>
            <person name="Pinowska A."/>
            <person name="Traller J.C."/>
            <person name="Smith S.R."/>
            <person name="McClure R."/>
            <person name="Beliaev A."/>
            <person name="Bohutskyi P."/>
            <person name="Hill E.A."/>
            <person name="Rabines A."/>
            <person name="Zheng H."/>
            <person name="Allen L.Z."/>
            <person name="Kuo A."/>
            <person name="Grigoriev I.V."/>
            <person name="Allen A.E."/>
            <person name="Hazlebeck D."/>
            <person name="Allen E.E."/>
        </authorList>
    </citation>
    <scope>NUCLEOTIDE SEQUENCE</scope>
    <source>
        <strain evidence="5">Hildebrandi</strain>
    </source>
</reference>
<dbReference type="GO" id="GO:0005952">
    <property type="term" value="C:cAMP-dependent protein kinase complex"/>
    <property type="evidence" value="ECO:0007669"/>
    <property type="project" value="InterPro"/>
</dbReference>
<gene>
    <name evidence="5" type="ORF">IV203_012600</name>
</gene>
<evidence type="ECO:0000313" key="5">
    <source>
        <dbReference type="EMBL" id="KAG7350003.1"/>
    </source>
</evidence>
<dbReference type="PANTHER" id="PTHR11635:SF152">
    <property type="entry name" value="CAMP-DEPENDENT PROTEIN KINASE TYPE I REGULATORY SUBUNIT-RELATED"/>
    <property type="match status" value="1"/>
</dbReference>
<dbReference type="Pfam" id="PF00027">
    <property type="entry name" value="cNMP_binding"/>
    <property type="match status" value="1"/>
</dbReference>
<evidence type="ECO:0000259" key="2">
    <source>
        <dbReference type="PROSITE" id="PS50042"/>
    </source>
</evidence>
<dbReference type="GO" id="GO:0005829">
    <property type="term" value="C:cytosol"/>
    <property type="evidence" value="ECO:0007669"/>
    <property type="project" value="TreeGrafter"/>
</dbReference>
<dbReference type="OrthoDB" id="26525at2759"/>
<feature type="region of interest" description="Disordered" evidence="1">
    <location>
        <begin position="146"/>
        <end position="177"/>
    </location>
</feature>
<accession>A0A9K3KU62</accession>
<proteinExistence type="predicted"/>
<evidence type="ECO:0000256" key="1">
    <source>
        <dbReference type="SAM" id="MobiDB-lite"/>
    </source>
</evidence>
<protein>
    <submittedName>
        <fullName evidence="5">Cyclic nucleotide-binding protein</fullName>
    </submittedName>
</protein>
<sequence length="777" mass="88720">MNSLLNVTEAYQQRRTVSKLKQQQQPFFASFTTTTSTTTRLYDTIDDYQYQYHYNPTSQEDVNAAWRFASLHGSSIGQHSTLALHNEPYNHPHPHPIVQSTNEYLASLSTTTTTTTIHTSNNHLLPQQEQQQQDYFHMNSDVLWNEPQSQQQEHPSSSSSSSLQQHNQHDKLQVQQSMPKLHQGIYQLTSEEEYRSFIHAHPDKLVVVKFYAAYCKACRSLAPKFLEVKDDPQLQNLPVVWAEFQTTKNSKELFRRLGVLTLPTVHFYDGGLLDVHDDGSGTYFTPGTVSPEMTNGQNDDDDATAALTSNLIENFPCPPAKIKLLKKKLARFMNSRVDPTTLQLKPLAGLSSPRQQQYHHDDEYSEDAANNMASHIDHINTSVAVLASNSQATGPFPPDIVDQPRKKRAIVIDNELIREEHLTYLRSGMLFFEDLSDDEFDTMIQQAKLLTFDAGDIICKQGMPGTTFYVIKRGVVEMSIKSRFEDPIRTPPNYLGFLAKKLRKFDYFGERALSTGQPLAASFRALEKSRIFAFHVDIIPESSILSKNRKATQEMIDQLDQRYLLPKDYVPPTNAYSSTEVDSRILDLLVRFKQIRQAARCFSYIMQTEPRWNDPSEIARRAMLVSKLSESQRIEFEGVFEMVDVKKCGIVSLLEMRQFMNTARERKTDAELMTMIYRANPAYSQTKPEFSNTATISRTEFLGVMAEAEFYNLFTETFQELDRDQTGYVRAGDLSEVLGGVQDLIADEKKINLIDVDDSDMLIDYEQFSKMLLGAAF</sequence>
<reference evidence="5" key="2">
    <citation type="submission" date="2021-04" db="EMBL/GenBank/DDBJ databases">
        <authorList>
            <person name="Podell S."/>
        </authorList>
    </citation>
    <scope>NUCLEOTIDE SEQUENCE</scope>
    <source>
        <strain evidence="5">Hildebrandi</strain>
    </source>
</reference>
<dbReference type="CDD" id="cd00038">
    <property type="entry name" value="CAP_ED"/>
    <property type="match status" value="1"/>
</dbReference>
<dbReference type="PROSITE" id="PS50222">
    <property type="entry name" value="EF_HAND_2"/>
    <property type="match status" value="2"/>
</dbReference>
<dbReference type="InterPro" id="IPR050503">
    <property type="entry name" value="cAMP-dep_PK_reg_su-like"/>
</dbReference>
<dbReference type="InterPro" id="IPR013766">
    <property type="entry name" value="Thioredoxin_domain"/>
</dbReference>